<dbReference type="GO" id="GO:0016740">
    <property type="term" value="F:transferase activity"/>
    <property type="evidence" value="ECO:0007669"/>
    <property type="project" value="UniProtKB-KW"/>
</dbReference>
<feature type="transmembrane region" description="Helical" evidence="1">
    <location>
        <begin position="48"/>
        <end position="69"/>
    </location>
</feature>
<keyword evidence="1" id="KW-1133">Transmembrane helix</keyword>
<proteinExistence type="predicted"/>
<name>A0A0W8F2M1_9ZZZZ</name>
<keyword evidence="1" id="KW-0472">Membrane</keyword>
<organism evidence="2">
    <name type="scientific">hydrocarbon metagenome</name>
    <dbReference type="NCBI Taxonomy" id="938273"/>
    <lineage>
        <taxon>unclassified sequences</taxon>
        <taxon>metagenomes</taxon>
        <taxon>ecological metagenomes</taxon>
    </lineage>
</organism>
<accession>A0A0W8F2M1</accession>
<evidence type="ECO:0000256" key="1">
    <source>
        <dbReference type="SAM" id="Phobius"/>
    </source>
</evidence>
<sequence>MSIASLLLAAGFVVYFSWTILLIPFVLAALFLSWGYSAPPFRFCSRGLGELATLLAFGFFLPGIGYLVMAGSIDQSFLLFSVPLLSSVSSSS</sequence>
<feature type="transmembrane region" description="Helical" evidence="1">
    <location>
        <begin position="12"/>
        <end position="36"/>
    </location>
</feature>
<reference evidence="2" key="1">
    <citation type="journal article" date="2015" name="Proc. Natl. Acad. Sci. U.S.A.">
        <title>Networks of energetic and metabolic interactions define dynamics in microbial communities.</title>
        <authorList>
            <person name="Embree M."/>
            <person name="Liu J.K."/>
            <person name="Al-Bassam M.M."/>
            <person name="Zengler K."/>
        </authorList>
    </citation>
    <scope>NUCLEOTIDE SEQUENCE</scope>
</reference>
<evidence type="ECO:0000313" key="2">
    <source>
        <dbReference type="EMBL" id="KUG14643.1"/>
    </source>
</evidence>
<dbReference type="AlphaFoldDB" id="A0A0W8F2M1"/>
<keyword evidence="1" id="KW-0812">Transmembrane</keyword>
<comment type="caution">
    <text evidence="2">The sequence shown here is derived from an EMBL/GenBank/DDBJ whole genome shotgun (WGS) entry which is preliminary data.</text>
</comment>
<protein>
    <submittedName>
        <fullName evidence="2">Putative prenyltransferase</fullName>
    </submittedName>
</protein>
<gene>
    <name evidence="2" type="ORF">ASZ90_015715</name>
</gene>
<keyword evidence="2" id="KW-0808">Transferase</keyword>
<dbReference type="EMBL" id="LNQE01001635">
    <property type="protein sequence ID" value="KUG14643.1"/>
    <property type="molecule type" value="Genomic_DNA"/>
</dbReference>